<sequence>MNMIRILCGLSFILGLCSCKKVIDLELKESDIKYVVEGAITNEPGVCKVYLSQSKQFNEDNQFPGVSGAVVTIKDNGVEFPLMETQPGAYETKLIKGTPGHVYQLTVTISSHTFTASCTMPQPVHLDSLYISEGPFGQFDFATIQYKDPKDLNNRYRFVQYVNGVKDPAIFLENDEFTNGNSITMQLDNGVNKKDDPRNIRSGDEVTVEMLCLDEVIYKYWYSLDAGGGDGSGSIAAPANPLTNISGGALGYFSAHTISRQKVIAP</sequence>
<organism evidence="1 2">
    <name type="scientific">Paraflavisolibacter caeni</name>
    <dbReference type="NCBI Taxonomy" id="2982496"/>
    <lineage>
        <taxon>Bacteria</taxon>
        <taxon>Pseudomonadati</taxon>
        <taxon>Bacteroidota</taxon>
        <taxon>Chitinophagia</taxon>
        <taxon>Chitinophagales</taxon>
        <taxon>Chitinophagaceae</taxon>
        <taxon>Paraflavisolibacter</taxon>
    </lineage>
</organism>
<evidence type="ECO:0000313" key="2">
    <source>
        <dbReference type="Proteomes" id="UP001155483"/>
    </source>
</evidence>
<name>A0A9X2XY21_9BACT</name>
<dbReference type="EMBL" id="JAOTIF010000014">
    <property type="protein sequence ID" value="MCU7550682.1"/>
    <property type="molecule type" value="Genomic_DNA"/>
</dbReference>
<evidence type="ECO:0000313" key="1">
    <source>
        <dbReference type="EMBL" id="MCU7550682.1"/>
    </source>
</evidence>
<comment type="caution">
    <text evidence="1">The sequence shown here is derived from an EMBL/GenBank/DDBJ whole genome shotgun (WGS) entry which is preliminary data.</text>
</comment>
<reference evidence="1" key="2">
    <citation type="submission" date="2023-04" db="EMBL/GenBank/DDBJ databases">
        <title>Paracnuella aquatica gen. nov., sp. nov., a member of the family Chitinophagaceae isolated from a hot spring.</title>
        <authorList>
            <person name="Wang C."/>
        </authorList>
    </citation>
    <scope>NUCLEOTIDE SEQUENCE</scope>
    <source>
        <strain evidence="1">LB-8</strain>
    </source>
</reference>
<dbReference type="RefSeq" id="WP_279298121.1">
    <property type="nucleotide sequence ID" value="NZ_JAOTIF010000014.1"/>
</dbReference>
<dbReference type="Proteomes" id="UP001155483">
    <property type="component" value="Unassembled WGS sequence"/>
</dbReference>
<proteinExistence type="predicted"/>
<protein>
    <submittedName>
        <fullName evidence="1">DUF4249 domain-containing protein</fullName>
    </submittedName>
</protein>
<dbReference type="InterPro" id="IPR025345">
    <property type="entry name" value="DUF4249"/>
</dbReference>
<reference evidence="1" key="1">
    <citation type="submission" date="2022-09" db="EMBL/GenBank/DDBJ databases">
        <authorList>
            <person name="Yuan C."/>
            <person name="Ke Z."/>
        </authorList>
    </citation>
    <scope>NUCLEOTIDE SEQUENCE</scope>
    <source>
        <strain evidence="1">LB-8</strain>
    </source>
</reference>
<accession>A0A9X2XY21</accession>
<dbReference type="AlphaFoldDB" id="A0A9X2XY21"/>
<keyword evidence="2" id="KW-1185">Reference proteome</keyword>
<gene>
    <name evidence="1" type="ORF">OCK74_16300</name>
</gene>
<dbReference type="Pfam" id="PF14054">
    <property type="entry name" value="DUF4249"/>
    <property type="match status" value="1"/>
</dbReference>
<dbReference type="PROSITE" id="PS51257">
    <property type="entry name" value="PROKAR_LIPOPROTEIN"/>
    <property type="match status" value="1"/>
</dbReference>